<proteinExistence type="predicted"/>
<comment type="caution">
    <text evidence="1">The sequence shown here is derived from an EMBL/GenBank/DDBJ whole genome shotgun (WGS) entry which is preliminary data.</text>
</comment>
<evidence type="ECO:0000313" key="2">
    <source>
        <dbReference type="Proteomes" id="UP000765509"/>
    </source>
</evidence>
<dbReference type="OrthoDB" id="2504515at2759"/>
<sequence length="127" mass="14520">MNLNAVGICVGKPLSIIDISDGLLAEIITRKLSEGYDNLQRIIYETRPLETIKVVSKIDDYIRDSYTTAKACKGNQLIKSESTYKAQNFPYFSNGMHNTLTKNLIQEFRQLKNKQTKTNTTKKRKQT</sequence>
<organism evidence="1 2">
    <name type="scientific">Austropuccinia psidii MF-1</name>
    <dbReference type="NCBI Taxonomy" id="1389203"/>
    <lineage>
        <taxon>Eukaryota</taxon>
        <taxon>Fungi</taxon>
        <taxon>Dikarya</taxon>
        <taxon>Basidiomycota</taxon>
        <taxon>Pucciniomycotina</taxon>
        <taxon>Pucciniomycetes</taxon>
        <taxon>Pucciniales</taxon>
        <taxon>Sphaerophragmiaceae</taxon>
        <taxon>Austropuccinia</taxon>
    </lineage>
</organism>
<keyword evidence="2" id="KW-1185">Reference proteome</keyword>
<dbReference type="EMBL" id="AVOT02028437">
    <property type="protein sequence ID" value="MBW0520931.1"/>
    <property type="molecule type" value="Genomic_DNA"/>
</dbReference>
<dbReference type="Proteomes" id="UP000765509">
    <property type="component" value="Unassembled WGS sequence"/>
</dbReference>
<protein>
    <submittedName>
        <fullName evidence="1">Uncharacterized protein</fullName>
    </submittedName>
</protein>
<gene>
    <name evidence="1" type="ORF">O181_060646</name>
</gene>
<evidence type="ECO:0000313" key="1">
    <source>
        <dbReference type="EMBL" id="MBW0520931.1"/>
    </source>
</evidence>
<reference evidence="1" key="1">
    <citation type="submission" date="2021-03" db="EMBL/GenBank/DDBJ databases">
        <title>Draft genome sequence of rust myrtle Austropuccinia psidii MF-1, a brazilian biotype.</title>
        <authorList>
            <person name="Quecine M.C."/>
            <person name="Pachon D.M.R."/>
            <person name="Bonatelli M.L."/>
            <person name="Correr F.H."/>
            <person name="Franceschini L.M."/>
            <person name="Leite T.F."/>
            <person name="Margarido G.R.A."/>
            <person name="Almeida C.A."/>
            <person name="Ferrarezi J.A."/>
            <person name="Labate C.A."/>
        </authorList>
    </citation>
    <scope>NUCLEOTIDE SEQUENCE</scope>
    <source>
        <strain evidence="1">MF-1</strain>
    </source>
</reference>
<dbReference type="AlphaFoldDB" id="A0A9Q3HWT6"/>
<accession>A0A9Q3HWT6</accession>
<name>A0A9Q3HWT6_9BASI</name>